<accession>A0A1F5ZQ49</accession>
<reference evidence="1 2" key="1">
    <citation type="journal article" date="2016" name="Nat. Commun.">
        <title>Thousands of microbial genomes shed light on interconnected biogeochemical processes in an aquifer system.</title>
        <authorList>
            <person name="Anantharaman K."/>
            <person name="Brown C.T."/>
            <person name="Hug L.A."/>
            <person name="Sharon I."/>
            <person name="Castelle C.J."/>
            <person name="Probst A.J."/>
            <person name="Thomas B.C."/>
            <person name="Singh A."/>
            <person name="Wilkins M.J."/>
            <person name="Karaoz U."/>
            <person name="Brodie E.L."/>
            <person name="Williams K.H."/>
            <person name="Hubbard S.S."/>
            <person name="Banfield J.F."/>
        </authorList>
    </citation>
    <scope>NUCLEOTIDE SEQUENCE [LARGE SCALE GENOMIC DNA]</scope>
</reference>
<sequence length="136" mass="15865">MGRLERLLRGGENKPSYYIVGEKGYTAINSDDGLDRTDRLKREIYRGPHAECYFMSVPEILNRAYATERYETRWRVVPRNIEEAEEFDVPVRNLGVVPNRRFERQGLEALAQHVNERLGRVDVLLLVYLGEPKSLQ</sequence>
<gene>
    <name evidence="1" type="ORF">A2773_02160</name>
</gene>
<protein>
    <submittedName>
        <fullName evidence="1">Uncharacterized protein</fullName>
    </submittedName>
</protein>
<dbReference type="AlphaFoldDB" id="A0A1F5ZQ49"/>
<name>A0A1F5ZQ49_9BACT</name>
<dbReference type="Proteomes" id="UP000177383">
    <property type="component" value="Unassembled WGS sequence"/>
</dbReference>
<comment type="caution">
    <text evidence="1">The sequence shown here is derived from an EMBL/GenBank/DDBJ whole genome shotgun (WGS) entry which is preliminary data.</text>
</comment>
<dbReference type="STRING" id="1798375.A2773_02160"/>
<proteinExistence type="predicted"/>
<evidence type="ECO:0000313" key="2">
    <source>
        <dbReference type="Proteomes" id="UP000177383"/>
    </source>
</evidence>
<dbReference type="EMBL" id="MFJE01000013">
    <property type="protein sequence ID" value="OGG14568.1"/>
    <property type="molecule type" value="Genomic_DNA"/>
</dbReference>
<organism evidence="1 2">
    <name type="scientific">Candidatus Gottesmanbacteria bacterium RIFCSPHIGHO2_01_FULL_39_10</name>
    <dbReference type="NCBI Taxonomy" id="1798375"/>
    <lineage>
        <taxon>Bacteria</taxon>
        <taxon>Candidatus Gottesmaniibacteriota</taxon>
    </lineage>
</organism>
<evidence type="ECO:0000313" key="1">
    <source>
        <dbReference type="EMBL" id="OGG14568.1"/>
    </source>
</evidence>